<dbReference type="Gene3D" id="3.90.580.10">
    <property type="entry name" value="Zinc finger, CHC2-type domain"/>
    <property type="match status" value="1"/>
</dbReference>
<dbReference type="InterPro" id="IPR036977">
    <property type="entry name" value="DNA_primase_Znf_CHC2"/>
</dbReference>
<dbReference type="RefSeq" id="WP_354009231.1">
    <property type="nucleotide sequence ID" value="NZ_JBEWTA010000001.1"/>
</dbReference>
<name>A0ABV2SN75_9GAMM</name>
<keyword evidence="3" id="KW-1185">Reference proteome</keyword>
<dbReference type="Pfam" id="PF08273">
    <property type="entry name" value="Zn_Ribbon_Prim"/>
    <property type="match status" value="1"/>
</dbReference>
<dbReference type="Proteomes" id="UP001549366">
    <property type="component" value="Unassembled WGS sequence"/>
</dbReference>
<dbReference type="EMBL" id="JBEWTB010000002">
    <property type="protein sequence ID" value="MET4759222.1"/>
    <property type="molecule type" value="Genomic_DNA"/>
</dbReference>
<accession>A0ABV2SN75</accession>
<evidence type="ECO:0000259" key="1">
    <source>
        <dbReference type="SMART" id="SM00778"/>
    </source>
</evidence>
<proteinExistence type="predicted"/>
<sequence>MRIEKDIVDAAAYGKWGEILQSIYGLSPKETTPTKKGMSCPHCGGNDRYEYKDHANGLYFCRGCEAGDGYSMIMKIHDCGFVRALEMVASWLNLTHTGNHFDFAKIKVEYRVKRERRAESERIITLKAQRIAAQKASYEYSTSTNPDPFHPIDIFCRPGLCIHAVVRFQ</sequence>
<dbReference type="SUPFAM" id="SSF57783">
    <property type="entry name" value="Zinc beta-ribbon"/>
    <property type="match status" value="1"/>
</dbReference>
<reference evidence="2 3" key="1">
    <citation type="submission" date="2024-06" db="EMBL/GenBank/DDBJ databases">
        <title>Genomic Encyclopedia of Type Strains, Phase V (KMG-V): Genome sequencing to study the core and pangenomes of soil and plant-associated prokaryotes.</title>
        <authorList>
            <person name="Whitman W."/>
        </authorList>
    </citation>
    <scope>NUCLEOTIDE SEQUENCE [LARGE SCALE GENOMIC DNA]</scope>
    <source>
        <strain evidence="2 3">NE40</strain>
    </source>
</reference>
<dbReference type="SMART" id="SM00778">
    <property type="entry name" value="Prim_Zn_Ribbon"/>
    <property type="match status" value="1"/>
</dbReference>
<evidence type="ECO:0000313" key="3">
    <source>
        <dbReference type="Proteomes" id="UP001549366"/>
    </source>
</evidence>
<dbReference type="InterPro" id="IPR013237">
    <property type="entry name" value="Phage_T7_Gp4_N"/>
</dbReference>
<comment type="caution">
    <text evidence="2">The sequence shown here is derived from an EMBL/GenBank/DDBJ whole genome shotgun (WGS) entry which is preliminary data.</text>
</comment>
<gene>
    <name evidence="2" type="ORF">V5J35_004414</name>
</gene>
<organism evidence="2 3">
    <name type="scientific">Endozoicomonas lisbonensis</name>
    <dbReference type="NCBI Taxonomy" id="3120522"/>
    <lineage>
        <taxon>Bacteria</taxon>
        <taxon>Pseudomonadati</taxon>
        <taxon>Pseudomonadota</taxon>
        <taxon>Gammaproteobacteria</taxon>
        <taxon>Oceanospirillales</taxon>
        <taxon>Endozoicomonadaceae</taxon>
        <taxon>Endozoicomonas</taxon>
    </lineage>
</organism>
<evidence type="ECO:0000313" key="2">
    <source>
        <dbReference type="EMBL" id="MET4759222.1"/>
    </source>
</evidence>
<protein>
    <submittedName>
        <fullName evidence="2">Phage/plasmid primase-like uncharacterized protein</fullName>
    </submittedName>
</protein>
<feature type="domain" description="DNA primase/helicase Gp4 N-terminal Bacteriophage T7-like" evidence="1">
    <location>
        <begin position="35"/>
        <end position="70"/>
    </location>
</feature>